<dbReference type="Proteomes" id="UP000643525">
    <property type="component" value="Unassembled WGS sequence"/>
</dbReference>
<dbReference type="PIRSF" id="PIRSF006470">
    <property type="entry name" value="DctB"/>
    <property type="match status" value="1"/>
</dbReference>
<comment type="similarity">
    <text evidence="2">Belongs to the bacterial solute-binding protein 7 family.</text>
</comment>
<keyword evidence="5" id="KW-0675">Receptor</keyword>
<evidence type="ECO:0000256" key="2">
    <source>
        <dbReference type="ARBA" id="ARBA00009023"/>
    </source>
</evidence>
<dbReference type="InterPro" id="IPR004682">
    <property type="entry name" value="TRAP_DctP"/>
</dbReference>
<comment type="subcellular location">
    <subcellularLocation>
        <location evidence="1">Cell envelope</location>
    </subcellularLocation>
</comment>
<dbReference type="InterPro" id="IPR018389">
    <property type="entry name" value="DctP_fam"/>
</dbReference>
<dbReference type="Pfam" id="PF03480">
    <property type="entry name" value="DctP"/>
    <property type="match status" value="1"/>
</dbReference>
<accession>A0ABR9JCK6</accession>
<sequence length="346" mass="37689">MKTNGWIAMGVAGVVALSMTGCGERGAGVEEDSAAEGESYTLSIGHSQKDTTPMNLGAERFAETVSEESDGRITVEVYPAEQIGSEPEMMEGLAMNSVNIAIVATAVLADVCEEFGAFALPYAIEGETDRDQYESLRNLAGSDWNQQTIDECAESSGNRVVDNSWWYGNRNLTTGSTEVSSPEDMEGLAIRTPPADLHTMAIQDFGADAQPMPFSEVYTALDTGVIDGQENPISTIYQNSLFEVQDNLSLTKHMTQNQAVVMDDEFFSGLSDEDQEIILQAIDDAGQYQSDLQLTSNEEELELLRDEGMTVTEPDLEAFRAATEDSVRTHLEDLGISPEELSEMQQ</sequence>
<evidence type="ECO:0000313" key="6">
    <source>
        <dbReference type="Proteomes" id="UP000643525"/>
    </source>
</evidence>
<keyword evidence="6" id="KW-1185">Reference proteome</keyword>
<protein>
    <submittedName>
        <fullName evidence="5">Tripartite ATP-independent transporter DctP family solute receptor</fullName>
    </submittedName>
</protein>
<dbReference type="PANTHER" id="PTHR33376">
    <property type="match status" value="1"/>
</dbReference>
<organism evidence="5 6">
    <name type="scientific">Nesterenkonia lutea</name>
    <dbReference type="NCBI Taxonomy" id="272919"/>
    <lineage>
        <taxon>Bacteria</taxon>
        <taxon>Bacillati</taxon>
        <taxon>Actinomycetota</taxon>
        <taxon>Actinomycetes</taxon>
        <taxon>Micrococcales</taxon>
        <taxon>Micrococcaceae</taxon>
        <taxon>Nesterenkonia</taxon>
    </lineage>
</organism>
<keyword evidence="3" id="KW-0813">Transport</keyword>
<dbReference type="InterPro" id="IPR038404">
    <property type="entry name" value="TRAP_DctP_sf"/>
</dbReference>
<reference evidence="5 6" key="1">
    <citation type="submission" date="2020-10" db="EMBL/GenBank/DDBJ databases">
        <title>Sequencing the genomes of 1000 actinobacteria strains.</title>
        <authorList>
            <person name="Klenk H.-P."/>
        </authorList>
    </citation>
    <scope>NUCLEOTIDE SEQUENCE [LARGE SCALE GENOMIC DNA]</scope>
    <source>
        <strain evidence="5 6">DSM 15666</strain>
    </source>
</reference>
<dbReference type="RefSeq" id="WP_192594794.1">
    <property type="nucleotide sequence ID" value="NZ_BAAALJ010000014.1"/>
</dbReference>
<dbReference type="NCBIfam" id="TIGR00787">
    <property type="entry name" value="dctP"/>
    <property type="match status" value="1"/>
</dbReference>
<evidence type="ECO:0000256" key="3">
    <source>
        <dbReference type="ARBA" id="ARBA00022448"/>
    </source>
</evidence>
<evidence type="ECO:0000256" key="1">
    <source>
        <dbReference type="ARBA" id="ARBA00004196"/>
    </source>
</evidence>
<dbReference type="PROSITE" id="PS51257">
    <property type="entry name" value="PROKAR_LIPOPROTEIN"/>
    <property type="match status" value="1"/>
</dbReference>
<dbReference type="EMBL" id="JADBED010000001">
    <property type="protein sequence ID" value="MBE1523673.1"/>
    <property type="molecule type" value="Genomic_DNA"/>
</dbReference>
<comment type="caution">
    <text evidence="5">The sequence shown here is derived from an EMBL/GenBank/DDBJ whole genome shotgun (WGS) entry which is preliminary data.</text>
</comment>
<name>A0ABR9JCK6_9MICC</name>
<evidence type="ECO:0000313" key="5">
    <source>
        <dbReference type="EMBL" id="MBE1523673.1"/>
    </source>
</evidence>
<gene>
    <name evidence="5" type="ORF">H4W27_000791</name>
</gene>
<keyword evidence="4" id="KW-0732">Signal</keyword>
<dbReference type="PANTHER" id="PTHR33376:SF4">
    <property type="entry name" value="SIALIC ACID-BINDING PERIPLASMIC PROTEIN SIAP"/>
    <property type="match status" value="1"/>
</dbReference>
<dbReference type="CDD" id="cd13603">
    <property type="entry name" value="PBP2_TRAP_Siap_TeaA_like"/>
    <property type="match status" value="1"/>
</dbReference>
<dbReference type="Gene3D" id="3.40.190.170">
    <property type="entry name" value="Bacterial extracellular solute-binding protein, family 7"/>
    <property type="match status" value="1"/>
</dbReference>
<proteinExistence type="inferred from homology"/>
<dbReference type="NCBIfam" id="NF037995">
    <property type="entry name" value="TRAP_S1"/>
    <property type="match status" value="1"/>
</dbReference>
<evidence type="ECO:0000256" key="4">
    <source>
        <dbReference type="ARBA" id="ARBA00022729"/>
    </source>
</evidence>